<name>R4YNR9_OLEAN</name>
<proteinExistence type="predicted"/>
<dbReference type="KEGG" id="oai:OLEAN_C24660"/>
<evidence type="ECO:0000256" key="1">
    <source>
        <dbReference type="SAM" id="MobiDB-lite"/>
    </source>
</evidence>
<dbReference type="EMBL" id="FO203512">
    <property type="protein sequence ID" value="CCK76642.1"/>
    <property type="molecule type" value="Genomic_DNA"/>
</dbReference>
<protein>
    <submittedName>
        <fullName evidence="2">Uncharacterized protein</fullName>
    </submittedName>
</protein>
<sequence>MRKPTPVKSKALEGEHLPKQRSTVSQKSTSTRQQQTSSNGNALRDALGKLDANQLTEIVKSGLELANNIVGYAHEREKTKQVRINAQAEMIKYTAEVKNVRQQEKTKRSEIEKNRNDNKLNHKVLMKTEDNKHDKFMKIMDLVSSGKIKEEAVFELLDTLGN</sequence>
<dbReference type="Proteomes" id="UP000032749">
    <property type="component" value="Chromosome"/>
</dbReference>
<evidence type="ECO:0000313" key="3">
    <source>
        <dbReference type="Proteomes" id="UP000032749"/>
    </source>
</evidence>
<reference evidence="2 3" key="1">
    <citation type="journal article" date="2013" name="Nat. Commun.">
        <title>Genome sequence and functional genomic analysis of the oil-degrading bacterium Oleispira antarctica.</title>
        <authorList>
            <person name="Kube M."/>
            <person name="Chernikova T.N."/>
            <person name="Al-Ramahi Y."/>
            <person name="Beloqui A."/>
            <person name="Lopez-Cortez N."/>
            <person name="Guazzaroni M.E."/>
            <person name="Heipieper H.J."/>
            <person name="Klages S."/>
            <person name="Kotsyurbenko O.R."/>
            <person name="Langer I."/>
            <person name="Nechitaylo T.Y."/>
            <person name="Lunsdorf H."/>
            <person name="Fernandez M."/>
            <person name="Juarez S."/>
            <person name="Ciordia S."/>
            <person name="Singer A."/>
            <person name="Kagan O."/>
            <person name="Egorova O."/>
            <person name="Petit P.A."/>
            <person name="Stogios P."/>
            <person name="Kim Y."/>
            <person name="Tchigvintsev A."/>
            <person name="Flick R."/>
            <person name="Denaro R."/>
            <person name="Genovese M."/>
            <person name="Albar J.P."/>
            <person name="Reva O.N."/>
            <person name="Martinez-Gomariz M."/>
            <person name="Tran H."/>
            <person name="Ferrer M."/>
            <person name="Savchenko A."/>
            <person name="Yakunin A.F."/>
            <person name="Yakimov M.M."/>
            <person name="Golyshina O.V."/>
            <person name="Reinhardt R."/>
            <person name="Golyshin P.N."/>
        </authorList>
    </citation>
    <scope>NUCLEOTIDE SEQUENCE [LARGE SCALE GENOMIC DNA]</scope>
</reference>
<feature type="region of interest" description="Disordered" evidence="1">
    <location>
        <begin position="1"/>
        <end position="43"/>
    </location>
</feature>
<organism evidence="2 3">
    <name type="scientific">Oleispira antarctica RB-8</name>
    <dbReference type="NCBI Taxonomy" id="698738"/>
    <lineage>
        <taxon>Bacteria</taxon>
        <taxon>Pseudomonadati</taxon>
        <taxon>Pseudomonadota</taxon>
        <taxon>Gammaproteobacteria</taxon>
        <taxon>Oceanospirillales</taxon>
        <taxon>Oceanospirillaceae</taxon>
        <taxon>Oleispira</taxon>
    </lineage>
</organism>
<evidence type="ECO:0000313" key="2">
    <source>
        <dbReference type="EMBL" id="CCK76642.1"/>
    </source>
</evidence>
<dbReference type="AlphaFoldDB" id="R4YNR9"/>
<gene>
    <name evidence="2" type="ORF">OLEAN_C24660</name>
</gene>
<dbReference type="STRING" id="698738.OLEAN_C24660"/>
<accession>R4YNR9</accession>
<feature type="compositionally biased region" description="Low complexity" evidence="1">
    <location>
        <begin position="20"/>
        <end position="38"/>
    </location>
</feature>
<dbReference type="HOGENOM" id="CLU_1633701_0_0_6"/>
<keyword evidence="3" id="KW-1185">Reference proteome</keyword>